<protein>
    <submittedName>
        <fullName evidence="1">Uncharacterized protein</fullName>
    </submittedName>
</protein>
<evidence type="ECO:0000313" key="1">
    <source>
        <dbReference type="EMBL" id="ATC64481.1"/>
    </source>
</evidence>
<gene>
    <name evidence="1" type="ORF">CMV30_11245</name>
</gene>
<proteinExistence type="predicted"/>
<reference evidence="1 2" key="1">
    <citation type="submission" date="2017-09" db="EMBL/GenBank/DDBJ databases">
        <title>Complete genome sequence of Verrucomicrobial strain HZ-65, isolated from freshwater.</title>
        <authorList>
            <person name="Choi A."/>
        </authorList>
    </citation>
    <scope>NUCLEOTIDE SEQUENCE [LARGE SCALE GENOMIC DNA]</scope>
    <source>
        <strain evidence="1 2">HZ-65</strain>
    </source>
</reference>
<dbReference type="EMBL" id="CP023344">
    <property type="protein sequence ID" value="ATC64481.1"/>
    <property type="molecule type" value="Genomic_DNA"/>
</dbReference>
<name>A0A290QJH2_9BACT</name>
<dbReference type="Proteomes" id="UP000217265">
    <property type="component" value="Chromosome"/>
</dbReference>
<dbReference type="AlphaFoldDB" id="A0A290QJH2"/>
<evidence type="ECO:0000313" key="2">
    <source>
        <dbReference type="Proteomes" id="UP000217265"/>
    </source>
</evidence>
<dbReference type="KEGG" id="vbh:CMV30_11245"/>
<accession>A0A290QJH2</accession>
<organism evidence="1 2">
    <name type="scientific">Nibricoccus aquaticus</name>
    <dbReference type="NCBI Taxonomy" id="2576891"/>
    <lineage>
        <taxon>Bacteria</taxon>
        <taxon>Pseudomonadati</taxon>
        <taxon>Verrucomicrobiota</taxon>
        <taxon>Opitutia</taxon>
        <taxon>Opitutales</taxon>
        <taxon>Opitutaceae</taxon>
        <taxon>Nibricoccus</taxon>
    </lineage>
</organism>
<keyword evidence="2" id="KW-1185">Reference proteome</keyword>
<sequence length="542" mass="57982">MKSWLVFLGGGVCGAAVALGVARIFFAWGVGVSVGATGGGVQAGAVAGVGGQVKSEAEKADEVVKLDERIGQLRAWTEGRGTEPGGDAVYETLWEWAERDPAAALAWVQGAKRLPQRLRMLSVPLAALAKKNPADAAAWMRQQVGAHDREEVLESVFQLLASASPKVALELVAGFPGSEQPDDLGEALGALMTDSPQEALGYFNRLSGERRINSARWMVGSWARKDAAAAMEWVEGQPDVAASQSVRWSLLEECAESRPDLCVEFLRKFPNSEDVYNDSRSVSVMLEKSPEHGMAALALVPAATAESALQMWARESFERSPERAIELVRKWVSEKERAGVIRSGFEAWLDSDQRAAMEWLGAVTEPQLQVTLQAGVIAWQAQRDPEAALAVLNGPQAAAPELQDVVAQALSGWTQRDVAGAAGWVVANAGLVTAEQASEVAGVFLAQDEAAGSDWLAKLPAGAARDAAVETAAMHWAGQSEPELATQVAGTIRDAEKRTRAFFSIYGVLRSRDGAAAEKWLVEAKDLSEETKQSWRALAGDR</sequence>